<gene>
    <name evidence="4" type="ORF">CCAM_LOCUS3510</name>
</gene>
<dbReference type="Pfam" id="PF00076">
    <property type="entry name" value="RRM_1"/>
    <property type="match status" value="1"/>
</dbReference>
<dbReference type="OrthoDB" id="1328512at2759"/>
<dbReference type="SMART" id="SM00360">
    <property type="entry name" value="RRM"/>
    <property type="match status" value="1"/>
</dbReference>
<evidence type="ECO:0000259" key="3">
    <source>
        <dbReference type="PROSITE" id="PS50102"/>
    </source>
</evidence>
<dbReference type="GO" id="GO:0003729">
    <property type="term" value="F:mRNA binding"/>
    <property type="evidence" value="ECO:0007669"/>
    <property type="project" value="TreeGrafter"/>
</dbReference>
<dbReference type="InterPro" id="IPR000504">
    <property type="entry name" value="RRM_dom"/>
</dbReference>
<dbReference type="Pfam" id="PF20241">
    <property type="entry name" value="DUF6598"/>
    <property type="match status" value="2"/>
</dbReference>
<keyword evidence="1" id="KW-0694">RNA-binding</keyword>
<proteinExistence type="predicted"/>
<dbReference type="InterPro" id="IPR012677">
    <property type="entry name" value="Nucleotide-bd_a/b_plait_sf"/>
</dbReference>
<dbReference type="EMBL" id="OOIL02000203">
    <property type="protein sequence ID" value="VFQ61734.1"/>
    <property type="molecule type" value="Genomic_DNA"/>
</dbReference>
<evidence type="ECO:0000313" key="4">
    <source>
        <dbReference type="EMBL" id="VFQ61734.1"/>
    </source>
</evidence>
<evidence type="ECO:0000256" key="1">
    <source>
        <dbReference type="PROSITE-ProRule" id="PRU00176"/>
    </source>
</evidence>
<dbReference type="AlphaFoldDB" id="A0A484KCX4"/>
<dbReference type="GO" id="GO:0005829">
    <property type="term" value="C:cytosol"/>
    <property type="evidence" value="ECO:0007669"/>
    <property type="project" value="TreeGrafter"/>
</dbReference>
<sequence>MDDSGNLLKQYPYVTSQDVDYLREGYGALGDISQLVRCINTARETQQANGREHVLAGPLLDVQSVHVLPKAALKGRQVFVYGRIRVNYLHISDGRQMHLDIYNRSADDAEYISPTGGNLTLTWPDDNNQKVYDLWMKLDKTTIAADLYLKIGNRTAPLAVDDILVGDTTKGDFEEVKSKVIGGKLCSATVVYIAMPFATLGRLGIHFSSKDRNIHQVNVAGKISARYKNTYGNYDWEEWTLFESKDEFEPVNLKMNKYLRLSRYWLGKPAYSSLILDLDLRDFDANTTLIKRKVELFDRNGVFSTEYLVTVDGLTIRVHMPMFSYQPDGCCYESSDSDESDDECVFEDNLRYHHHSMPVTPCASNLVEFYSVLIGRRNLMALNVSGTIEITTDHNSQYLFKSIGDDVVKMEEGDKVLPLLEVDKEYYDCETLELKINLKDVDGKYKNKGFLTYEIDFSGRPFWFNTQRCSVIPGEDGFCALFYSMFRKACLADIEVHFKVKNVCDPLIYGSVVAQYSNFDYSTQFKREYFRSVLFKRSKKDLAELGVDGKVPLARCVVVVPMHSSLILDLDLCGSTVNDSLSFKKEFEIGHHLFTMETTLYELDIKLSWRDASYYESGKEKMEDMNLVSLKGNNSAREHSSYQQELQEHVSERVDKERSSEEKPFELEKNVEASDFPRPSREEPVGEIAKLSYASIVCGPKGKSTPSASVPPPFTKGTPPPPERKPVLRQSNPFSTVLRDYNHQRVDKGFHQEGKSLSVFVKNLPTTVSIQDIVREFQNFGTIKQGGVVLRKGKDVGNCYAVVEFEDVKGVCNALKVSPIKLNGRQVHIQERRQVNKNITSRGREGAGRAGGRGRSFGMGAYQHNPVVMTG</sequence>
<feature type="region of interest" description="Disordered" evidence="2">
    <location>
        <begin position="701"/>
        <end position="729"/>
    </location>
</feature>
<feature type="compositionally biased region" description="Pro residues" evidence="2">
    <location>
        <begin position="709"/>
        <end position="721"/>
    </location>
</feature>
<evidence type="ECO:0000256" key="2">
    <source>
        <dbReference type="SAM" id="MobiDB-lite"/>
    </source>
</evidence>
<evidence type="ECO:0000313" key="5">
    <source>
        <dbReference type="Proteomes" id="UP000595140"/>
    </source>
</evidence>
<feature type="compositionally biased region" description="Basic and acidic residues" evidence="2">
    <location>
        <begin position="636"/>
        <end position="672"/>
    </location>
</feature>
<dbReference type="PANTHER" id="PTHR10693:SF29">
    <property type="entry name" value="GB|AAD20086.1"/>
    <property type="match status" value="1"/>
</dbReference>
<dbReference type="GO" id="GO:1990904">
    <property type="term" value="C:ribonucleoprotein complex"/>
    <property type="evidence" value="ECO:0007669"/>
    <property type="project" value="TreeGrafter"/>
</dbReference>
<accession>A0A484KCX4</accession>
<organism evidence="4 5">
    <name type="scientific">Cuscuta campestris</name>
    <dbReference type="NCBI Taxonomy" id="132261"/>
    <lineage>
        <taxon>Eukaryota</taxon>
        <taxon>Viridiplantae</taxon>
        <taxon>Streptophyta</taxon>
        <taxon>Embryophyta</taxon>
        <taxon>Tracheophyta</taxon>
        <taxon>Spermatophyta</taxon>
        <taxon>Magnoliopsida</taxon>
        <taxon>eudicotyledons</taxon>
        <taxon>Gunneridae</taxon>
        <taxon>Pentapetalae</taxon>
        <taxon>asterids</taxon>
        <taxon>lamiids</taxon>
        <taxon>Solanales</taxon>
        <taxon>Convolvulaceae</taxon>
        <taxon>Cuscuteae</taxon>
        <taxon>Cuscuta</taxon>
        <taxon>Cuscuta subgen. Grammica</taxon>
        <taxon>Cuscuta sect. Cleistogrammica</taxon>
    </lineage>
</organism>
<dbReference type="InterPro" id="IPR039539">
    <property type="entry name" value="Ras_GTPase_bind_prot"/>
</dbReference>
<feature type="region of interest" description="Disordered" evidence="2">
    <location>
        <begin position="634"/>
        <end position="683"/>
    </location>
</feature>
<reference evidence="4 5" key="1">
    <citation type="submission" date="2018-04" db="EMBL/GenBank/DDBJ databases">
        <authorList>
            <person name="Vogel A."/>
        </authorList>
    </citation>
    <scope>NUCLEOTIDE SEQUENCE [LARGE SCALE GENOMIC DNA]</scope>
</reference>
<dbReference type="InterPro" id="IPR046533">
    <property type="entry name" value="DUF6598"/>
</dbReference>
<dbReference type="PROSITE" id="PS50102">
    <property type="entry name" value="RRM"/>
    <property type="match status" value="1"/>
</dbReference>
<dbReference type="PANTHER" id="PTHR10693">
    <property type="entry name" value="RAS GTPASE-ACTIVATING PROTEIN-BINDING PROTEIN"/>
    <property type="match status" value="1"/>
</dbReference>
<dbReference type="InterPro" id="IPR035979">
    <property type="entry name" value="RBD_domain_sf"/>
</dbReference>
<dbReference type="SUPFAM" id="SSF54928">
    <property type="entry name" value="RNA-binding domain, RBD"/>
    <property type="match status" value="1"/>
</dbReference>
<protein>
    <recommendedName>
        <fullName evidence="3">RRM domain-containing protein</fullName>
    </recommendedName>
</protein>
<dbReference type="CDD" id="cd00590">
    <property type="entry name" value="RRM_SF"/>
    <property type="match status" value="1"/>
</dbReference>
<name>A0A484KCX4_9ASTE</name>
<dbReference type="Proteomes" id="UP000595140">
    <property type="component" value="Unassembled WGS sequence"/>
</dbReference>
<dbReference type="Gene3D" id="3.30.70.330">
    <property type="match status" value="1"/>
</dbReference>
<keyword evidence="5" id="KW-1185">Reference proteome</keyword>
<feature type="domain" description="RRM" evidence="3">
    <location>
        <begin position="757"/>
        <end position="842"/>
    </location>
</feature>